<evidence type="ECO:0000256" key="4">
    <source>
        <dbReference type="ARBA" id="ARBA00039789"/>
    </source>
</evidence>
<dbReference type="InterPro" id="IPR036322">
    <property type="entry name" value="WD40_repeat_dom_sf"/>
</dbReference>
<dbReference type="PROSITE" id="PS50294">
    <property type="entry name" value="WD_REPEATS_REGION"/>
    <property type="match status" value="11"/>
</dbReference>
<dbReference type="SUPFAM" id="SSF52540">
    <property type="entry name" value="P-loop containing nucleoside triphosphate hydrolases"/>
    <property type="match status" value="1"/>
</dbReference>
<evidence type="ECO:0000259" key="7">
    <source>
        <dbReference type="PROSITE" id="PS50837"/>
    </source>
</evidence>
<feature type="repeat" description="WD" evidence="6">
    <location>
        <begin position="869"/>
        <end position="903"/>
    </location>
</feature>
<feature type="repeat" description="WD" evidence="6">
    <location>
        <begin position="827"/>
        <end position="868"/>
    </location>
</feature>
<evidence type="ECO:0000256" key="1">
    <source>
        <dbReference type="ARBA" id="ARBA00022574"/>
    </source>
</evidence>
<keyword evidence="9" id="KW-1185">Reference proteome</keyword>
<dbReference type="HOGENOM" id="CLU_000288_6_16_1"/>
<dbReference type="RefSeq" id="XP_014551512.1">
    <property type="nucleotide sequence ID" value="XM_014696026.1"/>
</dbReference>
<dbReference type="InterPro" id="IPR007111">
    <property type="entry name" value="NACHT_NTPase"/>
</dbReference>
<dbReference type="Pfam" id="PF06985">
    <property type="entry name" value="HET"/>
    <property type="match status" value="1"/>
</dbReference>
<evidence type="ECO:0000313" key="8">
    <source>
        <dbReference type="EMBL" id="EUN21938.1"/>
    </source>
</evidence>
<dbReference type="Pfam" id="PF00400">
    <property type="entry name" value="WD40"/>
    <property type="match status" value="11"/>
</dbReference>
<comment type="similarity">
    <text evidence="3">Belongs to the WD repeat MDV1/CAF4 family.</text>
</comment>
<feature type="repeat" description="WD" evidence="6">
    <location>
        <begin position="1037"/>
        <end position="1078"/>
    </location>
</feature>
<evidence type="ECO:0000256" key="5">
    <source>
        <dbReference type="ARBA" id="ARBA00043913"/>
    </source>
</evidence>
<protein>
    <recommendedName>
        <fullName evidence="4">Mitochondrial division protein 1</fullName>
    </recommendedName>
</protein>
<dbReference type="CDD" id="cd00200">
    <property type="entry name" value="WD40"/>
    <property type="match status" value="1"/>
</dbReference>
<dbReference type="InterPro" id="IPR010730">
    <property type="entry name" value="HET"/>
</dbReference>
<keyword evidence="2" id="KW-0677">Repeat</keyword>
<dbReference type="InterPro" id="IPR020472">
    <property type="entry name" value="WD40_PAC1"/>
</dbReference>
<proteinExistence type="inferred from homology"/>
<name>W7DUY7_BIPV3</name>
<dbReference type="InterPro" id="IPR015943">
    <property type="entry name" value="WD40/YVTN_repeat-like_dom_sf"/>
</dbReference>
<feature type="repeat" description="WD" evidence="6">
    <location>
        <begin position="995"/>
        <end position="1036"/>
    </location>
</feature>
<gene>
    <name evidence="8" type="ORF">COCVIDRAFT_30982</name>
</gene>
<comment type="function">
    <text evidence="5">Involved in mitochondrial fission. Acts as an adapter protein required to form mitochondrial fission complexes. Formation of these complexes is required to promote constriction and fission of the mitochondrial compartment at a late step in mitochondrial division.</text>
</comment>
<dbReference type="Pfam" id="PF24883">
    <property type="entry name" value="NPHP3_N"/>
    <property type="match status" value="1"/>
</dbReference>
<evidence type="ECO:0000256" key="6">
    <source>
        <dbReference type="PROSITE-ProRule" id="PRU00221"/>
    </source>
</evidence>
<evidence type="ECO:0000313" key="9">
    <source>
        <dbReference type="Proteomes" id="UP000054337"/>
    </source>
</evidence>
<dbReference type="PANTHER" id="PTHR22847">
    <property type="entry name" value="WD40 REPEAT PROTEIN"/>
    <property type="match status" value="1"/>
</dbReference>
<sequence>MRLLQYGESGELSIHSFDDGDIPPYAILSHTWGADGDEVTFADLQTGGGRRKLGYKKILFCGKQARHDGLQYFWIDTCCINKNDKAELTFAIRSMFRWYRSAVRCYVYLSDVSKRKMKACDRATEPSWEPAFRLSRWFTRGWTLQELLAPATVEFFSQEGESLGSKTSLQTMIREITSIPLEVLNGAPLSQTDVNERWRWAEGRMTGRVEDRAYCLQGILDVELAPVYGEGEAGAFDRLKRETYKLEQCIQDIRQTDPRDDKKRIEETKGGLLADSYRWIFNNTTFMQWHDDQNSRLLWVKGDPGKGKTMLLCGIIDELHSSIPQTTLLSYFFCQATDSRINSAIAVLRGLLYMLVRQQPSLMSHVRKKHDHAGKSLFEDANAWVALTEIFADVLQDAGLGTTYLIVDALDECATDLPRLLSFIAKQSSASSRVKWIVSSRNWPDIEEELERAEHEMRLSLELNAESVAAAVEVFIQQKVCRLAQEKRYTLEVQNAVLQHLTSNANDTFLWVALVCQDLKATPKWDVREKLAQFPPGLDSLYRQMLDQIRKSSSARRCLRVLAVTAVLYRPVTVAELVVLTEQLADLVDDLESVRKIIGLCGSFLTLRDDTVYFVHQSAKDFLVTKALNEVFQDSIECVHQNIFAKSLALLHETLRRDIYNLQAPGYAIEDVKPLLPDPLAVSRYPCLYWIDHFYDSKHKTPTYSAMNQEEARAIDTFFRQRYVYWLEALSLCGSMAKGVVSMTKLWELVQGLGDIDVLNKIVYDARRFIRYHKEAIENFPLQAYASALLFSPADSLIRRLFQHEEPRGVVVKPAMSNGWSACLQTLEGHSSDVTSVAFSHDSTKVASASDDRTVKIWDANSGTCLHTLEGHRDHVSSVAFSHDSTRLASASWDSTIKIWDTRIRICLHTLEGHGLYVMSVTFSHNSTWLASASWDLTVKIWDASSGTCLHTLEGHRDHVSSVAFSHDSTQLASASHDSTVKIWDASSGMCLHTLEGHSMEVGSVAFSHDSTQLASASSDRTANIWDASSGTCLHTLGGHSSYVSSVTFSHDSTQLASASSDSTIKIWDASTGTYLHTLKGHSSGVRSVAFSHDSTQLASASWDLTVKIWDASSGTYLHTLEGHSDVVRSVAFSHDSTWLASASEDSTIKIWDASSGAYLHTLKGHNREVSSVAFSHHSIWLVSASRDSTVKIWDISSETCLHTLEGHRDHVSSVAFSHDSTRLASASWDLTVKIWDASSEMCLHTLEGHSKWVQSVAFSHDSTRLASASWDLTVKIWDASSGTCLHTLDVGTPLSLLSFDSTSTLLHTEIGTIAISSSQVTDRIDVTASKLQYQSAGISSDHNWVMCAGSNVLWIPSEYRPSSSAVSATLVGMGVGSGRVWLCQVT</sequence>
<dbReference type="Proteomes" id="UP000054337">
    <property type="component" value="Unassembled WGS sequence"/>
</dbReference>
<feature type="repeat" description="WD" evidence="6">
    <location>
        <begin position="1163"/>
        <end position="1204"/>
    </location>
</feature>
<dbReference type="PROSITE" id="PS50837">
    <property type="entry name" value="NACHT"/>
    <property type="match status" value="1"/>
</dbReference>
<dbReference type="Gene3D" id="3.40.50.300">
    <property type="entry name" value="P-loop containing nucleotide triphosphate hydrolases"/>
    <property type="match status" value="1"/>
</dbReference>
<accession>W7DUY7</accession>
<keyword evidence="1 6" id="KW-0853">WD repeat</keyword>
<dbReference type="GO" id="GO:0005634">
    <property type="term" value="C:nucleus"/>
    <property type="evidence" value="ECO:0007669"/>
    <property type="project" value="TreeGrafter"/>
</dbReference>
<feature type="repeat" description="WD" evidence="6">
    <location>
        <begin position="1247"/>
        <end position="1288"/>
    </location>
</feature>
<dbReference type="GeneID" id="26254664"/>
<feature type="repeat" description="WD" evidence="6">
    <location>
        <begin position="1205"/>
        <end position="1246"/>
    </location>
</feature>
<feature type="repeat" description="WD" evidence="6">
    <location>
        <begin position="1121"/>
        <end position="1162"/>
    </location>
</feature>
<dbReference type="InterPro" id="IPR001680">
    <property type="entry name" value="WD40_rpt"/>
</dbReference>
<feature type="repeat" description="WD" evidence="6">
    <location>
        <begin position="1079"/>
        <end position="1120"/>
    </location>
</feature>
<dbReference type="PROSITE" id="PS00678">
    <property type="entry name" value="WD_REPEATS_1"/>
    <property type="match status" value="11"/>
</dbReference>
<feature type="repeat" description="WD" evidence="6">
    <location>
        <begin position="911"/>
        <end position="952"/>
    </location>
</feature>
<dbReference type="InterPro" id="IPR056884">
    <property type="entry name" value="NPHP3-like_N"/>
</dbReference>
<dbReference type="PROSITE" id="PS50082">
    <property type="entry name" value="WD_REPEATS_2"/>
    <property type="match status" value="11"/>
</dbReference>
<feature type="domain" description="NACHT" evidence="7">
    <location>
        <begin position="296"/>
        <end position="517"/>
    </location>
</feature>
<dbReference type="FunFam" id="3.40.50.300:FF:001638">
    <property type="entry name" value="NACHT and WD40 domain protein"/>
    <property type="match status" value="1"/>
</dbReference>
<dbReference type="GO" id="GO:1990234">
    <property type="term" value="C:transferase complex"/>
    <property type="evidence" value="ECO:0007669"/>
    <property type="project" value="UniProtKB-ARBA"/>
</dbReference>
<evidence type="ECO:0000256" key="2">
    <source>
        <dbReference type="ARBA" id="ARBA00022737"/>
    </source>
</evidence>
<evidence type="ECO:0000256" key="3">
    <source>
        <dbReference type="ARBA" id="ARBA00038415"/>
    </source>
</evidence>
<dbReference type="SUPFAM" id="SSF50978">
    <property type="entry name" value="WD40 repeat-like"/>
    <property type="match status" value="2"/>
</dbReference>
<dbReference type="OrthoDB" id="538223at2759"/>
<dbReference type="PANTHER" id="PTHR22847:SF637">
    <property type="entry name" value="WD REPEAT DOMAIN 5B"/>
    <property type="match status" value="1"/>
</dbReference>
<organism evidence="8 9">
    <name type="scientific">Bipolaris victoriae (strain FI3)</name>
    <name type="common">Victoria blight of oats agent</name>
    <name type="synonym">Cochliobolus victoriae</name>
    <dbReference type="NCBI Taxonomy" id="930091"/>
    <lineage>
        <taxon>Eukaryota</taxon>
        <taxon>Fungi</taxon>
        <taxon>Dikarya</taxon>
        <taxon>Ascomycota</taxon>
        <taxon>Pezizomycotina</taxon>
        <taxon>Dothideomycetes</taxon>
        <taxon>Pleosporomycetidae</taxon>
        <taxon>Pleosporales</taxon>
        <taxon>Pleosporineae</taxon>
        <taxon>Pleosporaceae</taxon>
        <taxon>Bipolaris</taxon>
    </lineage>
</organism>
<reference evidence="8 9" key="1">
    <citation type="journal article" date="2013" name="PLoS Genet.">
        <title>Comparative genome structure, secondary metabolite, and effector coding capacity across Cochliobolus pathogens.</title>
        <authorList>
            <person name="Condon B.J."/>
            <person name="Leng Y."/>
            <person name="Wu D."/>
            <person name="Bushley K.E."/>
            <person name="Ohm R.A."/>
            <person name="Otillar R."/>
            <person name="Martin J."/>
            <person name="Schackwitz W."/>
            <person name="Grimwood J."/>
            <person name="MohdZainudin N."/>
            <person name="Xue C."/>
            <person name="Wang R."/>
            <person name="Manning V.A."/>
            <person name="Dhillon B."/>
            <person name="Tu Z.J."/>
            <person name="Steffenson B.J."/>
            <person name="Salamov A."/>
            <person name="Sun H."/>
            <person name="Lowry S."/>
            <person name="LaButti K."/>
            <person name="Han J."/>
            <person name="Copeland A."/>
            <person name="Lindquist E."/>
            <person name="Barry K."/>
            <person name="Schmutz J."/>
            <person name="Baker S.E."/>
            <person name="Ciuffetti L.M."/>
            <person name="Grigoriev I.V."/>
            <person name="Zhong S."/>
            <person name="Turgeon B.G."/>
        </authorList>
    </citation>
    <scope>NUCLEOTIDE SEQUENCE [LARGE SCALE GENOMIC DNA]</scope>
    <source>
        <strain evidence="8 9">FI3</strain>
    </source>
</reference>
<dbReference type="PRINTS" id="PR00320">
    <property type="entry name" value="GPROTEINBRPT"/>
</dbReference>
<feature type="repeat" description="WD" evidence="6">
    <location>
        <begin position="953"/>
        <end position="994"/>
    </location>
</feature>
<dbReference type="SMART" id="SM00320">
    <property type="entry name" value="WD40"/>
    <property type="match status" value="11"/>
</dbReference>
<dbReference type="Gene3D" id="2.130.10.10">
    <property type="entry name" value="YVTN repeat-like/Quinoprotein amine dehydrogenase"/>
    <property type="match status" value="6"/>
</dbReference>
<dbReference type="EMBL" id="KI968828">
    <property type="protein sequence ID" value="EUN21938.1"/>
    <property type="molecule type" value="Genomic_DNA"/>
</dbReference>
<dbReference type="InterPro" id="IPR027417">
    <property type="entry name" value="P-loop_NTPase"/>
</dbReference>
<dbReference type="InterPro" id="IPR019775">
    <property type="entry name" value="WD40_repeat_CS"/>
</dbReference>